<dbReference type="EMBL" id="QLMJ01000004">
    <property type="protein sequence ID" value="RAK39856.1"/>
    <property type="molecule type" value="Genomic_DNA"/>
</dbReference>
<comment type="caution">
    <text evidence="1">The sequence shown here is derived from an EMBL/GenBank/DDBJ whole genome shotgun (WGS) entry which is preliminary data.</text>
</comment>
<sequence>MIELDGEMWGTAAEIADHLGRGRTEKAVRRW</sequence>
<name>A0A327ZFJ7_9ACTN</name>
<organism evidence="1 2">
    <name type="scientific">Actinoplanes lutulentus</name>
    <dbReference type="NCBI Taxonomy" id="1287878"/>
    <lineage>
        <taxon>Bacteria</taxon>
        <taxon>Bacillati</taxon>
        <taxon>Actinomycetota</taxon>
        <taxon>Actinomycetes</taxon>
        <taxon>Micromonosporales</taxon>
        <taxon>Micromonosporaceae</taxon>
        <taxon>Actinoplanes</taxon>
    </lineage>
</organism>
<dbReference type="Proteomes" id="UP000249341">
    <property type="component" value="Unassembled WGS sequence"/>
</dbReference>
<keyword evidence="2" id="KW-1185">Reference proteome</keyword>
<proteinExistence type="predicted"/>
<evidence type="ECO:0000313" key="2">
    <source>
        <dbReference type="Proteomes" id="UP000249341"/>
    </source>
</evidence>
<protein>
    <submittedName>
        <fullName evidence="1">Uncharacterized protein</fullName>
    </submittedName>
</protein>
<dbReference type="AlphaFoldDB" id="A0A327ZFJ7"/>
<gene>
    <name evidence="1" type="ORF">B0I29_104395</name>
</gene>
<reference evidence="1 2" key="1">
    <citation type="submission" date="2018-06" db="EMBL/GenBank/DDBJ databases">
        <title>Genomic Encyclopedia of Type Strains, Phase III (KMG-III): the genomes of soil and plant-associated and newly described type strains.</title>
        <authorList>
            <person name="Whitman W."/>
        </authorList>
    </citation>
    <scope>NUCLEOTIDE SEQUENCE [LARGE SCALE GENOMIC DNA]</scope>
    <source>
        <strain evidence="1 2">CGMCC 4.7090</strain>
    </source>
</reference>
<accession>A0A327ZFJ7</accession>
<evidence type="ECO:0000313" key="1">
    <source>
        <dbReference type="EMBL" id="RAK39856.1"/>
    </source>
</evidence>